<evidence type="ECO:0000256" key="2">
    <source>
        <dbReference type="SAM" id="Phobius"/>
    </source>
</evidence>
<reference evidence="3" key="1">
    <citation type="submission" date="2021-06" db="EMBL/GenBank/DDBJ databases">
        <title>Halomicroarcula sp. F24A a new haloarchaeum isolated from saline soil.</title>
        <authorList>
            <person name="Duran-Viseras A."/>
            <person name="Sanchez-Porro C."/>
            <person name="Ventosa A."/>
        </authorList>
    </citation>
    <scope>NUCLEOTIDE SEQUENCE</scope>
    <source>
        <strain evidence="3">F24A</strain>
    </source>
</reference>
<sequence length="118" mass="13108">MVEYTLVNLISLVVGIAFLVNGYMLVKQGREAIALFVVSLAIGGGLIFVAVFPNVFQVFATVLGLELKARAILVISNLTLFVVATYLFNRIGKLYDRLSRLNEEVSLLRSEVEELRDE</sequence>
<keyword evidence="1" id="KW-0175">Coiled coil</keyword>
<evidence type="ECO:0000313" key="3">
    <source>
        <dbReference type="EMBL" id="MBX0304510.1"/>
    </source>
</evidence>
<keyword evidence="2" id="KW-0472">Membrane</keyword>
<evidence type="ECO:0000313" key="4">
    <source>
        <dbReference type="Proteomes" id="UP000783863"/>
    </source>
</evidence>
<dbReference type="Proteomes" id="UP000783863">
    <property type="component" value="Unassembled WGS sequence"/>
</dbReference>
<dbReference type="EMBL" id="RKLQ01000002">
    <property type="protein sequence ID" value="MBX0304510.1"/>
    <property type="molecule type" value="Genomic_DNA"/>
</dbReference>
<dbReference type="RefSeq" id="WP_220588725.1">
    <property type="nucleotide sequence ID" value="NZ_RKLQ01000002.1"/>
</dbReference>
<comment type="caution">
    <text evidence="3">The sequence shown here is derived from an EMBL/GenBank/DDBJ whole genome shotgun (WGS) entry which is preliminary data.</text>
</comment>
<feature type="transmembrane region" description="Helical" evidence="2">
    <location>
        <begin position="33"/>
        <end position="55"/>
    </location>
</feature>
<feature type="transmembrane region" description="Helical" evidence="2">
    <location>
        <begin position="6"/>
        <end position="26"/>
    </location>
</feature>
<evidence type="ECO:0000256" key="1">
    <source>
        <dbReference type="SAM" id="Coils"/>
    </source>
</evidence>
<feature type="coiled-coil region" evidence="1">
    <location>
        <begin position="91"/>
        <end position="118"/>
    </location>
</feature>
<proteinExistence type="predicted"/>
<dbReference type="Pfam" id="PF10066">
    <property type="entry name" value="DUF2304"/>
    <property type="match status" value="1"/>
</dbReference>
<keyword evidence="2" id="KW-0812">Transmembrane</keyword>
<keyword evidence="4" id="KW-1185">Reference proteome</keyword>
<gene>
    <name evidence="3" type="ORF">EGD98_12590</name>
</gene>
<organism evidence="3 4">
    <name type="scientific">Haloarcula salinisoli</name>
    <dbReference type="NCBI Taxonomy" id="2487746"/>
    <lineage>
        <taxon>Archaea</taxon>
        <taxon>Methanobacteriati</taxon>
        <taxon>Methanobacteriota</taxon>
        <taxon>Stenosarchaea group</taxon>
        <taxon>Halobacteria</taxon>
        <taxon>Halobacteriales</taxon>
        <taxon>Haloarculaceae</taxon>
        <taxon>Haloarcula</taxon>
    </lineage>
</organism>
<name>A0A8J8CDC3_9EURY</name>
<dbReference type="InterPro" id="IPR019277">
    <property type="entry name" value="DUF2304"/>
</dbReference>
<protein>
    <submittedName>
        <fullName evidence="3">DUF2304 domain-containing protein</fullName>
    </submittedName>
</protein>
<feature type="transmembrane region" description="Helical" evidence="2">
    <location>
        <begin position="67"/>
        <end position="88"/>
    </location>
</feature>
<keyword evidence="2" id="KW-1133">Transmembrane helix</keyword>
<dbReference type="AlphaFoldDB" id="A0A8J8CDC3"/>
<accession>A0A8J8CDC3</accession>